<dbReference type="InterPro" id="IPR003593">
    <property type="entry name" value="AAA+_ATPase"/>
</dbReference>
<reference evidence="11 12" key="1">
    <citation type="submission" date="2023-12" db="EMBL/GenBank/DDBJ databases">
        <title>Marinobacter qingdaonensis sp. nov., isolated from the intertidal sediment of Qingdao, PR China.</title>
        <authorList>
            <person name="Li Y."/>
        </authorList>
    </citation>
    <scope>NUCLEOTIDE SEQUENCE [LARGE SCALE GENOMIC DNA]</scope>
    <source>
        <strain evidence="11 12">ASW11-75</strain>
    </source>
</reference>
<dbReference type="InterPro" id="IPR051535">
    <property type="entry name" value="Siderophore_ABC-ATPase"/>
</dbReference>
<keyword evidence="4" id="KW-0410">Iron transport</keyword>
<keyword evidence="6 11" id="KW-0067">ATP-binding</keyword>
<keyword evidence="2" id="KW-0813">Transport</keyword>
<evidence type="ECO:0000256" key="8">
    <source>
        <dbReference type="ARBA" id="ARBA00023065"/>
    </source>
</evidence>
<sequence>MSAEHAPLTSRQLALGYDNHPVIHDLDLAVPQGAVTVLVGGNGCGKSTLLKAFARLLKPERGQVLLDGKAILSQPTRTVAQRLSILPQSPTAPEGLTVHQLVCQGRYPHQRWLRSWTDADERIVHQALRDTDLEALAASPVDQLSGGQRQRAWIAMTLAQDTDILLLDEPTTYLDLAHQIEILDLLADLNRRSGKTIVMVLHDLNLACRYAHHIVALSQGRVHTQGPPATVVTEAMVRAVFNLGCQIIQDPLFGTPLCVPYGASRPTASIGADHADCP</sequence>
<evidence type="ECO:0000256" key="9">
    <source>
        <dbReference type="ARBA" id="ARBA00023136"/>
    </source>
</evidence>
<dbReference type="GO" id="GO:0005524">
    <property type="term" value="F:ATP binding"/>
    <property type="evidence" value="ECO:0007669"/>
    <property type="project" value="UniProtKB-KW"/>
</dbReference>
<evidence type="ECO:0000259" key="10">
    <source>
        <dbReference type="SMART" id="SM00382"/>
    </source>
</evidence>
<evidence type="ECO:0000313" key="12">
    <source>
        <dbReference type="Proteomes" id="UP001305746"/>
    </source>
</evidence>
<dbReference type="Proteomes" id="UP001305746">
    <property type="component" value="Unassembled WGS sequence"/>
</dbReference>
<comment type="caution">
    <text evidence="11">The sequence shown here is derived from an EMBL/GenBank/DDBJ whole genome shotgun (WGS) entry which is preliminary data.</text>
</comment>
<dbReference type="InterPro" id="IPR003439">
    <property type="entry name" value="ABC_transporter-like_ATP-bd"/>
</dbReference>
<dbReference type="PANTHER" id="PTHR42771">
    <property type="entry name" value="IRON(3+)-HYDROXAMATE IMPORT ATP-BINDING PROTEIN FHUC"/>
    <property type="match status" value="1"/>
</dbReference>
<dbReference type="PANTHER" id="PTHR42771:SF2">
    <property type="entry name" value="IRON(3+)-HYDROXAMATE IMPORT ATP-BINDING PROTEIN FHUC"/>
    <property type="match status" value="1"/>
</dbReference>
<keyword evidence="9" id="KW-0472">Membrane</keyword>
<dbReference type="RefSeq" id="WP_322854832.1">
    <property type="nucleotide sequence ID" value="NZ_JAYDCJ010000003.1"/>
</dbReference>
<accession>A0ABU5NWZ2</accession>
<evidence type="ECO:0000256" key="5">
    <source>
        <dbReference type="ARBA" id="ARBA00022741"/>
    </source>
</evidence>
<evidence type="ECO:0000256" key="4">
    <source>
        <dbReference type="ARBA" id="ARBA00022496"/>
    </source>
</evidence>
<evidence type="ECO:0000256" key="7">
    <source>
        <dbReference type="ARBA" id="ARBA00023004"/>
    </source>
</evidence>
<keyword evidence="12" id="KW-1185">Reference proteome</keyword>
<evidence type="ECO:0000256" key="1">
    <source>
        <dbReference type="ARBA" id="ARBA00004202"/>
    </source>
</evidence>
<organism evidence="11 12">
    <name type="scientific">Marinobacter qingdaonensis</name>
    <dbReference type="NCBI Taxonomy" id="3108486"/>
    <lineage>
        <taxon>Bacteria</taxon>
        <taxon>Pseudomonadati</taxon>
        <taxon>Pseudomonadota</taxon>
        <taxon>Gammaproteobacteria</taxon>
        <taxon>Pseudomonadales</taxon>
        <taxon>Marinobacteraceae</taxon>
        <taxon>Marinobacter</taxon>
    </lineage>
</organism>
<comment type="subcellular location">
    <subcellularLocation>
        <location evidence="1">Cell membrane</location>
        <topology evidence="1">Peripheral membrane protein</topology>
    </subcellularLocation>
</comment>
<dbReference type="EMBL" id="JAYDCJ010000003">
    <property type="protein sequence ID" value="MEA1080326.1"/>
    <property type="molecule type" value="Genomic_DNA"/>
</dbReference>
<dbReference type="InterPro" id="IPR017871">
    <property type="entry name" value="ABC_transporter-like_CS"/>
</dbReference>
<keyword evidence="7" id="KW-0408">Iron</keyword>
<proteinExistence type="predicted"/>
<dbReference type="CDD" id="cd03214">
    <property type="entry name" value="ABC_Iron-Siderophores_B12_Hemin"/>
    <property type="match status" value="1"/>
</dbReference>
<dbReference type="InterPro" id="IPR027417">
    <property type="entry name" value="P-loop_NTPase"/>
</dbReference>
<feature type="domain" description="AAA+ ATPase" evidence="10">
    <location>
        <begin position="32"/>
        <end position="220"/>
    </location>
</feature>
<keyword evidence="3" id="KW-1003">Cell membrane</keyword>
<keyword evidence="5" id="KW-0547">Nucleotide-binding</keyword>
<gene>
    <name evidence="11" type="ORF">U5822_06575</name>
</gene>
<evidence type="ECO:0000256" key="6">
    <source>
        <dbReference type="ARBA" id="ARBA00022840"/>
    </source>
</evidence>
<protein>
    <submittedName>
        <fullName evidence="11">ABC transporter ATP-binding protein</fullName>
    </submittedName>
</protein>
<dbReference type="SUPFAM" id="SSF52540">
    <property type="entry name" value="P-loop containing nucleoside triphosphate hydrolases"/>
    <property type="match status" value="1"/>
</dbReference>
<keyword evidence="8" id="KW-0406">Ion transport</keyword>
<evidence type="ECO:0000256" key="2">
    <source>
        <dbReference type="ARBA" id="ARBA00022448"/>
    </source>
</evidence>
<name>A0ABU5NWZ2_9GAMM</name>
<evidence type="ECO:0000313" key="11">
    <source>
        <dbReference type="EMBL" id="MEA1080326.1"/>
    </source>
</evidence>
<dbReference type="SMART" id="SM00382">
    <property type="entry name" value="AAA"/>
    <property type="match status" value="1"/>
</dbReference>
<dbReference type="Pfam" id="PF00005">
    <property type="entry name" value="ABC_tran"/>
    <property type="match status" value="1"/>
</dbReference>
<dbReference type="Gene3D" id="3.40.50.300">
    <property type="entry name" value="P-loop containing nucleotide triphosphate hydrolases"/>
    <property type="match status" value="1"/>
</dbReference>
<dbReference type="PROSITE" id="PS00211">
    <property type="entry name" value="ABC_TRANSPORTER_1"/>
    <property type="match status" value="1"/>
</dbReference>
<evidence type="ECO:0000256" key="3">
    <source>
        <dbReference type="ARBA" id="ARBA00022475"/>
    </source>
</evidence>